<accession>A0A383BFX9</accession>
<dbReference type="AlphaFoldDB" id="A0A383BFX9"/>
<sequence>MIVFSQPYGIEYIHNIGEYSKQQTCIEERN</sequence>
<name>A0A383BFX9_9ZZZZ</name>
<gene>
    <name evidence="1" type="ORF">METZ01_LOCUS471881</name>
</gene>
<organism evidence="1">
    <name type="scientific">marine metagenome</name>
    <dbReference type="NCBI Taxonomy" id="408172"/>
    <lineage>
        <taxon>unclassified sequences</taxon>
        <taxon>metagenomes</taxon>
        <taxon>ecological metagenomes</taxon>
    </lineage>
</organism>
<feature type="non-terminal residue" evidence="1">
    <location>
        <position position="30"/>
    </location>
</feature>
<proteinExistence type="predicted"/>
<dbReference type="EMBL" id="UINC01200236">
    <property type="protein sequence ID" value="SVE19027.1"/>
    <property type="molecule type" value="Genomic_DNA"/>
</dbReference>
<evidence type="ECO:0000313" key="1">
    <source>
        <dbReference type="EMBL" id="SVE19027.1"/>
    </source>
</evidence>
<reference evidence="1" key="1">
    <citation type="submission" date="2018-05" db="EMBL/GenBank/DDBJ databases">
        <authorList>
            <person name="Lanie J.A."/>
            <person name="Ng W.-L."/>
            <person name="Kazmierczak K.M."/>
            <person name="Andrzejewski T.M."/>
            <person name="Davidsen T.M."/>
            <person name="Wayne K.J."/>
            <person name="Tettelin H."/>
            <person name="Glass J.I."/>
            <person name="Rusch D."/>
            <person name="Podicherti R."/>
            <person name="Tsui H.-C.T."/>
            <person name="Winkler M.E."/>
        </authorList>
    </citation>
    <scope>NUCLEOTIDE SEQUENCE</scope>
</reference>
<protein>
    <submittedName>
        <fullName evidence="1">Uncharacterized protein</fullName>
    </submittedName>
</protein>